<proteinExistence type="predicted"/>
<dbReference type="EMBL" id="JXSQ01000016">
    <property type="protein sequence ID" value="KIP52053.1"/>
    <property type="molecule type" value="Genomic_DNA"/>
</dbReference>
<organism evidence="1 2">
    <name type="scientific">Leucobacter komagatae</name>
    <dbReference type="NCBI Taxonomy" id="55969"/>
    <lineage>
        <taxon>Bacteria</taxon>
        <taxon>Bacillati</taxon>
        <taxon>Actinomycetota</taxon>
        <taxon>Actinomycetes</taxon>
        <taxon>Micrococcales</taxon>
        <taxon>Microbacteriaceae</taxon>
        <taxon>Leucobacter</taxon>
    </lineage>
</organism>
<gene>
    <name evidence="1" type="ORF">SD72_11415</name>
</gene>
<keyword evidence="2" id="KW-1185">Reference proteome</keyword>
<dbReference type="Proteomes" id="UP000032120">
    <property type="component" value="Unassembled WGS sequence"/>
</dbReference>
<accession>A0A0D0IRJ8</accession>
<name>A0A0D0IRJ8_9MICO</name>
<evidence type="ECO:0000313" key="2">
    <source>
        <dbReference type="Proteomes" id="UP000032120"/>
    </source>
</evidence>
<comment type="caution">
    <text evidence="1">The sequence shown here is derived from an EMBL/GenBank/DDBJ whole genome shotgun (WGS) entry which is preliminary data.</text>
</comment>
<protein>
    <submittedName>
        <fullName evidence="1">Uncharacterized protein</fullName>
    </submittedName>
</protein>
<evidence type="ECO:0000313" key="1">
    <source>
        <dbReference type="EMBL" id="KIP52053.1"/>
    </source>
</evidence>
<dbReference type="AlphaFoldDB" id="A0A0D0IRJ8"/>
<sequence>MLLSAALGAVALIDPAKLRPGRRAAYRLATAGTTAALVAGDTGTGATGTGLTGSGLTGSGLTGSGLTGTPVSAGTRAALATAAGGAVLGLAEASEALDARLQRGLIRRGVRRPRLVFAAATFALTLAVEIPAVIAARKAPRSGIPVAGRVTDGDLSYLPLAAGARALIAGMLDFSAEPSSEPLRTQLAAAREKTWDGVSGSFGMIVLDVQGAEALPRAVPHRQQFPVVAEFADPTTGEQRVLRLSIEDGQLEHFSIEAGGVHAAAHDIDSGARDELWPRQWPAVAEVTFTLETSLPVDTRAAKRLRASAPER</sequence>
<reference evidence="1 2" key="1">
    <citation type="submission" date="2015-01" db="EMBL/GenBank/DDBJ databases">
        <title>Draft genome sequence of Leucobacter komagatae strain VKM ST2845.</title>
        <authorList>
            <person name="Karlyshev A.V."/>
            <person name="Kudryashova E.B."/>
        </authorList>
    </citation>
    <scope>NUCLEOTIDE SEQUENCE [LARGE SCALE GENOMIC DNA]</scope>
    <source>
        <strain evidence="1 2">VKM ST2845</strain>
    </source>
</reference>